<sequence length="418" mass="47898">MEHNERLPFLDALVIRNSENKPEVPVPTPGFNTYFSDLQKLHQNYYIQFDSIHEYIDLVEKECKTVTLAQWVKRQRSIPKESSNKAKLRLQYIRSQPLDASGTLISLKLHLSIYRFPRYACGACASCQSCHVTTYALYASQFAPSLMGISVILSPRGSRLRRWGSSPDAPMRCCQMVHKTLKEENVNLKSKLSEISQSENLHVDSVVNSKLDGLEQRNKMYQLRIFGVQETKDENLKEVLLDFFDEKMAISNCQIEYCYRIAVNNKRDKKPRPILVKFANMIDRNMRFIKVLKIAVYHINDLLVAVKSSEGTGGSHWVLDLANRITVDQFLLRHCNRVLYRTIDIEVDGSHEEVGTKRVSLCLNSVSTISSGRGAAKRNEVSDYGSPRRRLLVRMNVVRDGVDVRPLPVGMHEDATRY</sequence>
<comment type="caution">
    <text evidence="1">The sequence shown here is derived from an EMBL/GenBank/DDBJ whole genome shotgun (WGS) entry which is preliminary data.</text>
</comment>
<reference evidence="1" key="1">
    <citation type="journal article" date="2023" name="Insect Mol. Biol.">
        <title>Genome sequencing provides insights into the evolution of gene families encoding plant cell wall-degrading enzymes in longhorned beetles.</title>
        <authorList>
            <person name="Shin N.R."/>
            <person name="Okamura Y."/>
            <person name="Kirsch R."/>
            <person name="Pauchet Y."/>
        </authorList>
    </citation>
    <scope>NUCLEOTIDE SEQUENCE</scope>
    <source>
        <strain evidence="1">AMC_N1</strain>
    </source>
</reference>
<dbReference type="EMBL" id="JAPWTK010000388">
    <property type="protein sequence ID" value="KAJ8941099.1"/>
    <property type="molecule type" value="Genomic_DNA"/>
</dbReference>
<evidence type="ECO:0000313" key="2">
    <source>
        <dbReference type="Proteomes" id="UP001162162"/>
    </source>
</evidence>
<gene>
    <name evidence="1" type="ORF">NQ318_019104</name>
</gene>
<proteinExistence type="predicted"/>
<name>A0AAV8XPU2_9CUCU</name>
<protein>
    <submittedName>
        <fullName evidence="1">Uncharacterized protein</fullName>
    </submittedName>
</protein>
<dbReference type="Gene3D" id="3.30.70.1820">
    <property type="entry name" value="L1 transposable element, RRM domain"/>
    <property type="match status" value="1"/>
</dbReference>
<organism evidence="1 2">
    <name type="scientific">Aromia moschata</name>
    <dbReference type="NCBI Taxonomy" id="1265417"/>
    <lineage>
        <taxon>Eukaryota</taxon>
        <taxon>Metazoa</taxon>
        <taxon>Ecdysozoa</taxon>
        <taxon>Arthropoda</taxon>
        <taxon>Hexapoda</taxon>
        <taxon>Insecta</taxon>
        <taxon>Pterygota</taxon>
        <taxon>Neoptera</taxon>
        <taxon>Endopterygota</taxon>
        <taxon>Coleoptera</taxon>
        <taxon>Polyphaga</taxon>
        <taxon>Cucujiformia</taxon>
        <taxon>Chrysomeloidea</taxon>
        <taxon>Cerambycidae</taxon>
        <taxon>Cerambycinae</taxon>
        <taxon>Callichromatini</taxon>
        <taxon>Aromia</taxon>
    </lineage>
</organism>
<dbReference type="Proteomes" id="UP001162162">
    <property type="component" value="Unassembled WGS sequence"/>
</dbReference>
<dbReference type="AlphaFoldDB" id="A0AAV8XPU2"/>
<accession>A0AAV8XPU2</accession>
<evidence type="ECO:0000313" key="1">
    <source>
        <dbReference type="EMBL" id="KAJ8941099.1"/>
    </source>
</evidence>
<keyword evidence="2" id="KW-1185">Reference proteome</keyword>